<evidence type="ECO:0000256" key="10">
    <source>
        <dbReference type="ARBA" id="ARBA00022837"/>
    </source>
</evidence>
<dbReference type="AlphaFoldDB" id="A0A3E2BMI6"/>
<comment type="similarity">
    <text evidence="5">Belongs to the transketolase family.</text>
</comment>
<dbReference type="GO" id="GO:0019682">
    <property type="term" value="P:glyceraldehyde-3-phosphate metabolic process"/>
    <property type="evidence" value="ECO:0007669"/>
    <property type="project" value="UniProtKB-ARBA"/>
</dbReference>
<dbReference type="SMART" id="SM00861">
    <property type="entry name" value="Transket_pyr"/>
    <property type="match status" value="1"/>
</dbReference>
<dbReference type="InterPro" id="IPR005474">
    <property type="entry name" value="Transketolase_N"/>
</dbReference>
<comment type="cofactor">
    <cofactor evidence="4">
        <name>thiamine diphosphate</name>
        <dbReference type="ChEBI" id="CHEBI:58937"/>
    </cofactor>
</comment>
<comment type="cofactor">
    <cofactor evidence="1">
        <name>Ca(2+)</name>
        <dbReference type="ChEBI" id="CHEBI:29108"/>
    </cofactor>
</comment>
<evidence type="ECO:0000313" key="15">
    <source>
        <dbReference type="EMBL" id="RFT15826.1"/>
    </source>
</evidence>
<name>A0A3E2BMI6_9BACT</name>
<feature type="transmembrane region" description="Helical" evidence="13">
    <location>
        <begin position="359"/>
        <end position="382"/>
    </location>
</feature>
<evidence type="ECO:0000259" key="14">
    <source>
        <dbReference type="SMART" id="SM00861"/>
    </source>
</evidence>
<keyword evidence="13" id="KW-1133">Transmembrane helix</keyword>
<keyword evidence="8" id="KW-0808">Transferase</keyword>
<protein>
    <recommendedName>
        <fullName evidence="7">Transketolase</fullName>
    </recommendedName>
</protein>
<dbReference type="InterPro" id="IPR009014">
    <property type="entry name" value="Transketo_C/PFOR_II"/>
</dbReference>
<dbReference type="SUPFAM" id="SSF52518">
    <property type="entry name" value="Thiamin diphosphate-binding fold (THDP-binding)"/>
    <property type="match status" value="2"/>
</dbReference>
<organism evidence="15 16">
    <name type="scientific">Candidatus Saccharicenans subterraneus</name>
    <dbReference type="NCBI Taxonomy" id="2508984"/>
    <lineage>
        <taxon>Bacteria</taxon>
        <taxon>Candidatus Aminicenantota</taxon>
        <taxon>Candidatus Aminicenantia</taxon>
        <taxon>Candidatus Aminicenantales</taxon>
        <taxon>Candidatus Saccharicenantaceae</taxon>
        <taxon>Candidatus Saccharicenans</taxon>
    </lineage>
</organism>
<dbReference type="InterPro" id="IPR029061">
    <property type="entry name" value="THDP-binding"/>
</dbReference>
<dbReference type="Gene3D" id="3.40.50.970">
    <property type="match status" value="2"/>
</dbReference>
<dbReference type="PANTHER" id="PTHR43195">
    <property type="entry name" value="TRANSKETOLASE"/>
    <property type="match status" value="1"/>
</dbReference>
<dbReference type="Pfam" id="PF00456">
    <property type="entry name" value="Transketolase_N"/>
    <property type="match status" value="1"/>
</dbReference>
<evidence type="ECO:0000256" key="12">
    <source>
        <dbReference type="ARBA" id="ARBA00023052"/>
    </source>
</evidence>
<dbReference type="Pfam" id="PF02779">
    <property type="entry name" value="Transket_pyr"/>
    <property type="match status" value="1"/>
</dbReference>
<evidence type="ECO:0000256" key="1">
    <source>
        <dbReference type="ARBA" id="ARBA00001913"/>
    </source>
</evidence>
<dbReference type="InterPro" id="IPR033248">
    <property type="entry name" value="Transketolase_C"/>
</dbReference>
<comment type="cofactor">
    <cofactor evidence="2">
        <name>Mn(2+)</name>
        <dbReference type="ChEBI" id="CHEBI:29035"/>
    </cofactor>
</comment>
<keyword evidence="13" id="KW-0812">Transmembrane</keyword>
<keyword evidence="9" id="KW-0479">Metal-binding</keyword>
<reference evidence="15 16" key="1">
    <citation type="submission" date="2018-08" db="EMBL/GenBank/DDBJ databases">
        <title>Genome analysis of the thermophilic bacterium of the candidate phylum Aminicenantes from deep subsurface aquifer revealed its physiology and ecological role.</title>
        <authorList>
            <person name="Kadnikov V.V."/>
            <person name="Mardanov A.V."/>
            <person name="Beletsky A.V."/>
            <person name="Karnachuk O.V."/>
            <person name="Ravin N.V."/>
        </authorList>
    </citation>
    <scope>NUCLEOTIDE SEQUENCE [LARGE SCALE GENOMIC DNA]</scope>
    <source>
        <strain evidence="15">BY38</strain>
    </source>
</reference>
<evidence type="ECO:0000256" key="11">
    <source>
        <dbReference type="ARBA" id="ARBA00022842"/>
    </source>
</evidence>
<evidence type="ECO:0000256" key="2">
    <source>
        <dbReference type="ARBA" id="ARBA00001936"/>
    </source>
</evidence>
<dbReference type="FunFam" id="3.40.50.970:FF:000129">
    <property type="entry name" value="Transketolase"/>
    <property type="match status" value="1"/>
</dbReference>
<evidence type="ECO:0000256" key="8">
    <source>
        <dbReference type="ARBA" id="ARBA00022679"/>
    </source>
</evidence>
<evidence type="ECO:0000256" key="7">
    <source>
        <dbReference type="ARBA" id="ARBA00016662"/>
    </source>
</evidence>
<dbReference type="GO" id="GO:0030976">
    <property type="term" value="F:thiamine pyrophosphate binding"/>
    <property type="evidence" value="ECO:0007669"/>
    <property type="project" value="TreeGrafter"/>
</dbReference>
<sequence>MSSISVLEKIAKRLRIHSLKMTTVAGSGHPTTCLSSAEIMACLFFHEMRYNLKDPYAPENDEFVLSKGHAAPILWAAYAEAGIIPADTLLDLRKISSDLEGHPTPRMPWVKAATGSLGQGLSVGVGLALAQKLAGVKARTFVLMGDGECAEGAVWEAANAGRELQLGNLVAIVDINRLGQSDPTMHQHDVQAYARKFKAFGWDVFTVDGHKIQKILEALAAARKGSNPKVILARTVKGKGVSFVEDKNGWHGKPLKPEELEKALAELGPMPEVEARKYVKCRERARAPKWTDSLDFSLPDYKEKTATRLAYGIALEKLGRVNNRVVVVDGDVKNSTYADRFFASFPGRSFQSFIAEQNMVGMAMGLAARGFLPFVATFAAFLTRAHDQIRMAAYSFSNVKFCGSHVGVSIGEDGPSQMGLEDLAMFLPIPGCLVLYPSDAVSAEKCVREAAKYRGLVYIRTTRPATPVLYKPEEEFPAGGAKVLRRSDSDAATVIGAGITVHEALKAYDQLKKDGINIRVIDAYSVKPIDRETIVSSVAETGGRVVVAEDHFEQGGLGTAVALVLPDKKSWKHLCVRELPRSGKPEELLARYEIDAASIVKAVKSLL</sequence>
<dbReference type="GO" id="GO:0005737">
    <property type="term" value="C:cytoplasm"/>
    <property type="evidence" value="ECO:0007669"/>
    <property type="project" value="UniProtKB-ARBA"/>
</dbReference>
<dbReference type="InterPro" id="IPR005475">
    <property type="entry name" value="Transketolase-like_Pyr-bd"/>
</dbReference>
<comment type="cofactor">
    <cofactor evidence="3">
        <name>Mg(2+)</name>
        <dbReference type="ChEBI" id="CHEBI:18420"/>
    </cofactor>
</comment>
<dbReference type="CDD" id="cd07033">
    <property type="entry name" value="TPP_PYR_DXS_TK_like"/>
    <property type="match status" value="1"/>
</dbReference>
<dbReference type="CDD" id="cd02012">
    <property type="entry name" value="TPP_TK"/>
    <property type="match status" value="1"/>
</dbReference>
<gene>
    <name evidence="15" type="ORF">OP8BY_2224</name>
</gene>
<dbReference type="InterPro" id="IPR049557">
    <property type="entry name" value="Transketolase_CS"/>
</dbReference>
<evidence type="ECO:0000256" key="13">
    <source>
        <dbReference type="SAM" id="Phobius"/>
    </source>
</evidence>
<proteinExistence type="inferred from homology"/>
<comment type="subunit">
    <text evidence="6">Homodimer.</text>
</comment>
<dbReference type="Pfam" id="PF02780">
    <property type="entry name" value="Transketolase_C"/>
    <property type="match status" value="1"/>
</dbReference>
<keyword evidence="11" id="KW-0460">Magnesium</keyword>
<dbReference type="GO" id="GO:0046872">
    <property type="term" value="F:metal ion binding"/>
    <property type="evidence" value="ECO:0007669"/>
    <property type="project" value="UniProtKB-KW"/>
</dbReference>
<evidence type="ECO:0000256" key="5">
    <source>
        <dbReference type="ARBA" id="ARBA00007131"/>
    </source>
</evidence>
<dbReference type="PROSITE" id="PS00801">
    <property type="entry name" value="TRANSKETOLASE_1"/>
    <property type="match status" value="1"/>
</dbReference>
<keyword evidence="13" id="KW-0472">Membrane</keyword>
<evidence type="ECO:0000256" key="4">
    <source>
        <dbReference type="ARBA" id="ARBA00001964"/>
    </source>
</evidence>
<feature type="domain" description="Transketolase-like pyrimidine-binding" evidence="14">
    <location>
        <begin position="305"/>
        <end position="468"/>
    </location>
</feature>
<dbReference type="InterPro" id="IPR051424">
    <property type="entry name" value="Transketolase-like"/>
</dbReference>
<dbReference type="NCBIfam" id="NF004559">
    <property type="entry name" value="PRK05899.2-5"/>
    <property type="match status" value="1"/>
</dbReference>
<dbReference type="SUPFAM" id="SSF52922">
    <property type="entry name" value="TK C-terminal domain-like"/>
    <property type="match status" value="1"/>
</dbReference>
<evidence type="ECO:0000256" key="3">
    <source>
        <dbReference type="ARBA" id="ARBA00001946"/>
    </source>
</evidence>
<dbReference type="PANTHER" id="PTHR43195:SF1">
    <property type="entry name" value="FI06132P-RELATED"/>
    <property type="match status" value="1"/>
</dbReference>
<comment type="caution">
    <text evidence="15">The sequence shown here is derived from an EMBL/GenBank/DDBJ whole genome shotgun (WGS) entry which is preliminary data.</text>
</comment>
<accession>A0A3E2BMI6</accession>
<evidence type="ECO:0000256" key="9">
    <source>
        <dbReference type="ARBA" id="ARBA00022723"/>
    </source>
</evidence>
<dbReference type="Proteomes" id="UP000257323">
    <property type="component" value="Unassembled WGS sequence"/>
</dbReference>
<dbReference type="Gene3D" id="3.40.50.920">
    <property type="match status" value="1"/>
</dbReference>
<dbReference type="GO" id="GO:0004802">
    <property type="term" value="F:transketolase activity"/>
    <property type="evidence" value="ECO:0007669"/>
    <property type="project" value="TreeGrafter"/>
</dbReference>
<evidence type="ECO:0000313" key="16">
    <source>
        <dbReference type="Proteomes" id="UP000257323"/>
    </source>
</evidence>
<evidence type="ECO:0000256" key="6">
    <source>
        <dbReference type="ARBA" id="ARBA00011738"/>
    </source>
</evidence>
<keyword evidence="10" id="KW-0106">Calcium</keyword>
<dbReference type="EMBL" id="QUAH01000006">
    <property type="protein sequence ID" value="RFT15826.1"/>
    <property type="molecule type" value="Genomic_DNA"/>
</dbReference>
<keyword evidence="12" id="KW-0786">Thiamine pyrophosphate</keyword>